<dbReference type="CDD" id="cd00165">
    <property type="entry name" value="S4"/>
    <property type="match status" value="1"/>
</dbReference>
<dbReference type="InterPro" id="IPR029063">
    <property type="entry name" value="SAM-dependent_MTases_sf"/>
</dbReference>
<reference evidence="5" key="3">
    <citation type="submission" date="2019-06" db="EMBL/GenBank/DDBJ databases">
        <title>A comparative analysis of the Nautiliaceae.</title>
        <authorList>
            <person name="Grosche A."/>
            <person name="Smedile F."/>
            <person name="Vetriani C."/>
        </authorList>
    </citation>
    <scope>NUCLEOTIDE SEQUENCE</scope>
    <source>
        <strain evidence="5">TB6</strain>
    </source>
</reference>
<dbReference type="Gene3D" id="3.10.290.10">
    <property type="entry name" value="RNA-binding S4 domain"/>
    <property type="match status" value="1"/>
</dbReference>
<dbReference type="Pfam" id="PF01479">
    <property type="entry name" value="S4"/>
    <property type="match status" value="1"/>
</dbReference>
<dbReference type="PANTHER" id="PTHR32319:SF0">
    <property type="entry name" value="BACTERIAL HEMOLYSIN-LIKE PROTEIN"/>
    <property type="match status" value="1"/>
</dbReference>
<dbReference type="InterPro" id="IPR036986">
    <property type="entry name" value="S4_RNA-bd_sf"/>
</dbReference>
<evidence type="ECO:0000313" key="5">
    <source>
        <dbReference type="EMBL" id="QCI28091.1"/>
    </source>
</evidence>
<dbReference type="Gene3D" id="3.40.50.150">
    <property type="entry name" value="Vaccinia Virus protein VP39"/>
    <property type="match status" value="1"/>
</dbReference>
<reference evidence="8" key="1">
    <citation type="submission" date="2018-03" db="EMBL/GenBank/DDBJ databases">
        <title>A comparative analysis of the Nautiliaceae.</title>
        <authorList>
            <person name="Grosche A."/>
            <person name="Smedile F."/>
            <person name="Vetriani C."/>
        </authorList>
    </citation>
    <scope>NUCLEOTIDE SEQUENCE [LARGE SCALE GENOMIC DNA]</scope>
    <source>
        <strain evidence="8">TB6</strain>
    </source>
</reference>
<evidence type="ECO:0000259" key="4">
    <source>
        <dbReference type="SMART" id="SM00363"/>
    </source>
</evidence>
<reference evidence="6 7" key="2">
    <citation type="submission" date="2018-11" db="EMBL/GenBank/DDBJ databases">
        <title>Genomic Encyclopedia of Type Strains, Phase IV (KMG-IV): sequencing the most valuable type-strain genomes for metagenomic binning, comparative biology and taxonomic classification.</title>
        <authorList>
            <person name="Goeker M."/>
        </authorList>
    </citation>
    <scope>NUCLEOTIDE SEQUENCE [LARGE SCALE GENOMIC DNA]</scope>
    <source>
        <strain evidence="6 7">DSM 27783</strain>
    </source>
</reference>
<evidence type="ECO:0000313" key="8">
    <source>
        <dbReference type="Proteomes" id="UP000298805"/>
    </source>
</evidence>
<dbReference type="GO" id="GO:0032259">
    <property type="term" value="P:methylation"/>
    <property type="evidence" value="ECO:0007669"/>
    <property type="project" value="UniProtKB-KW"/>
</dbReference>
<dbReference type="SMART" id="SM00363">
    <property type="entry name" value="S4"/>
    <property type="match status" value="1"/>
</dbReference>
<dbReference type="SUPFAM" id="SSF53335">
    <property type="entry name" value="S-adenosyl-L-methionine-dependent methyltransferases"/>
    <property type="match status" value="1"/>
</dbReference>
<evidence type="ECO:0000313" key="7">
    <source>
        <dbReference type="Proteomes" id="UP000272781"/>
    </source>
</evidence>
<evidence type="ECO:0000313" key="6">
    <source>
        <dbReference type="EMBL" id="ROR41200.1"/>
    </source>
</evidence>
<evidence type="ECO:0000256" key="1">
    <source>
        <dbReference type="ARBA" id="ARBA00022884"/>
    </source>
</evidence>
<keyword evidence="8" id="KW-1185">Reference proteome</keyword>
<dbReference type="Proteomes" id="UP000272781">
    <property type="component" value="Unassembled WGS sequence"/>
</dbReference>
<dbReference type="GO" id="GO:0003723">
    <property type="term" value="F:RNA binding"/>
    <property type="evidence" value="ECO:0007669"/>
    <property type="project" value="UniProtKB-KW"/>
</dbReference>
<comment type="similarity">
    <text evidence="2">Belongs to the TlyA family.</text>
</comment>
<dbReference type="PANTHER" id="PTHR32319">
    <property type="entry name" value="BACTERIAL HEMOLYSIN-LIKE PROTEIN"/>
    <property type="match status" value="1"/>
</dbReference>
<gene>
    <name evidence="5" type="ORF">C6V80_03710</name>
    <name evidence="6" type="ORF">EDC58_0685</name>
</gene>
<organism evidence="6 7">
    <name type="scientific">Caminibacter pacificus</name>
    <dbReference type="NCBI Taxonomy" id="1424653"/>
    <lineage>
        <taxon>Bacteria</taxon>
        <taxon>Pseudomonadati</taxon>
        <taxon>Campylobacterota</taxon>
        <taxon>Epsilonproteobacteria</taxon>
        <taxon>Nautiliales</taxon>
        <taxon>Nautiliaceae</taxon>
        <taxon>Caminibacter</taxon>
    </lineage>
</organism>
<proteinExistence type="inferred from homology"/>
<dbReference type="NCBIfam" id="TIGR00478">
    <property type="entry name" value="tly"/>
    <property type="match status" value="1"/>
</dbReference>
<dbReference type="PROSITE" id="PS50889">
    <property type="entry name" value="S4"/>
    <property type="match status" value="1"/>
</dbReference>
<keyword evidence="5" id="KW-0489">Methyltransferase</keyword>
<protein>
    <submittedName>
        <fullName evidence="6">23S rRNA (Cytidine1920-2'-O)/16S rRNA (Cytidine1409-2'-O)-methyltransferase</fullName>
    </submittedName>
    <submittedName>
        <fullName evidence="5">TlyA family RNA methyltransferase</fullName>
    </submittedName>
</protein>
<keyword evidence="1 3" id="KW-0694">RNA-binding</keyword>
<keyword evidence="5" id="KW-0808">Transferase</keyword>
<dbReference type="EMBL" id="RJVK01000001">
    <property type="protein sequence ID" value="ROR41200.1"/>
    <property type="molecule type" value="Genomic_DNA"/>
</dbReference>
<dbReference type="InterPro" id="IPR047048">
    <property type="entry name" value="TlyA"/>
</dbReference>
<dbReference type="InterPro" id="IPR002942">
    <property type="entry name" value="S4_RNA-bd"/>
</dbReference>
<sequence>MRLDEAIVNRGLLKSRNKAKELIKNQKIKVNGKIITKPSFKVSQEDKIELLEDKVYVSRAALKLKNYLDKYNIDFKDKEVLDVGASTGGFSEVSLEKGAKKVVCVDVGSNQLDESLKNNPKIENYENTDFRDFEYDSSFDVIVSDVSFISLLKLIKNIDKHAKDDIILLFKPQFEVGKDAKRDKRGVVVDKEAIKKAKENFEKECLNLGWKLIRSEESSIKGKEGNTEYIYHFKKGN</sequence>
<dbReference type="InterPro" id="IPR004538">
    <property type="entry name" value="Hemolysin_A/TlyA"/>
</dbReference>
<name>A0AAJ4REX4_9BACT</name>
<dbReference type="Pfam" id="PF01728">
    <property type="entry name" value="FtsJ"/>
    <property type="match status" value="1"/>
</dbReference>
<dbReference type="CDD" id="cd02440">
    <property type="entry name" value="AdoMet_MTases"/>
    <property type="match status" value="1"/>
</dbReference>
<dbReference type="InterPro" id="IPR002877">
    <property type="entry name" value="RNA_MeTrfase_FtsJ_dom"/>
</dbReference>
<dbReference type="RefSeq" id="WP_123352094.1">
    <property type="nucleotide sequence ID" value="NZ_CP027432.2"/>
</dbReference>
<dbReference type="SUPFAM" id="SSF55174">
    <property type="entry name" value="Alpha-L RNA-binding motif"/>
    <property type="match status" value="1"/>
</dbReference>
<dbReference type="GO" id="GO:0008168">
    <property type="term" value="F:methyltransferase activity"/>
    <property type="evidence" value="ECO:0007669"/>
    <property type="project" value="UniProtKB-KW"/>
</dbReference>
<accession>A0AAJ4REX4</accession>
<dbReference type="Proteomes" id="UP000298805">
    <property type="component" value="Chromosome"/>
</dbReference>
<dbReference type="EMBL" id="CP027432">
    <property type="protein sequence ID" value="QCI28091.1"/>
    <property type="molecule type" value="Genomic_DNA"/>
</dbReference>
<evidence type="ECO:0000256" key="3">
    <source>
        <dbReference type="PROSITE-ProRule" id="PRU00182"/>
    </source>
</evidence>
<dbReference type="AlphaFoldDB" id="A0AAJ4REX4"/>
<feature type="domain" description="RNA-binding S4" evidence="4">
    <location>
        <begin position="1"/>
        <end position="65"/>
    </location>
</feature>
<evidence type="ECO:0000256" key="2">
    <source>
        <dbReference type="ARBA" id="ARBA00029460"/>
    </source>
</evidence>